<dbReference type="InterPro" id="IPR036770">
    <property type="entry name" value="Ankyrin_rpt-contain_sf"/>
</dbReference>
<dbReference type="SUPFAM" id="SSF48403">
    <property type="entry name" value="Ankyrin repeat"/>
    <property type="match status" value="2"/>
</dbReference>
<dbReference type="GO" id="GO:0006351">
    <property type="term" value="P:DNA-templated transcription"/>
    <property type="evidence" value="ECO:0007669"/>
    <property type="project" value="InterPro"/>
</dbReference>
<dbReference type="PROSITE" id="PS50297">
    <property type="entry name" value="ANK_REP_REGION"/>
    <property type="match status" value="4"/>
</dbReference>
<organism evidence="7 8">
    <name type="scientific">Xylaria multiplex</name>
    <dbReference type="NCBI Taxonomy" id="323545"/>
    <lineage>
        <taxon>Eukaryota</taxon>
        <taxon>Fungi</taxon>
        <taxon>Dikarya</taxon>
        <taxon>Ascomycota</taxon>
        <taxon>Pezizomycotina</taxon>
        <taxon>Sordariomycetes</taxon>
        <taxon>Xylariomycetidae</taxon>
        <taxon>Xylariales</taxon>
        <taxon>Xylariaceae</taxon>
        <taxon>Xylaria</taxon>
    </lineage>
</organism>
<dbReference type="Gene3D" id="2.60.120.920">
    <property type="match status" value="1"/>
</dbReference>
<accession>A0A7C8MQV1</accession>
<name>A0A7C8MQV1_9PEZI</name>
<dbReference type="GO" id="GO:0003677">
    <property type="term" value="F:DNA binding"/>
    <property type="evidence" value="ECO:0007669"/>
    <property type="project" value="InterPro"/>
</dbReference>
<dbReference type="InterPro" id="IPR003877">
    <property type="entry name" value="SPRY_dom"/>
</dbReference>
<dbReference type="PANTHER" id="PTHR24198:SF165">
    <property type="entry name" value="ANKYRIN REPEAT-CONTAINING PROTEIN-RELATED"/>
    <property type="match status" value="1"/>
</dbReference>
<dbReference type="CDD" id="cd12148">
    <property type="entry name" value="fungal_TF_MHR"/>
    <property type="match status" value="1"/>
</dbReference>
<dbReference type="GO" id="GO:0008270">
    <property type="term" value="F:zinc ion binding"/>
    <property type="evidence" value="ECO:0007669"/>
    <property type="project" value="InterPro"/>
</dbReference>
<proteinExistence type="predicted"/>
<dbReference type="InterPro" id="IPR002110">
    <property type="entry name" value="Ankyrin_rpt"/>
</dbReference>
<dbReference type="Pfam" id="PF00023">
    <property type="entry name" value="Ank"/>
    <property type="match status" value="1"/>
</dbReference>
<dbReference type="SMART" id="SM00248">
    <property type="entry name" value="ANK"/>
    <property type="match status" value="13"/>
</dbReference>
<evidence type="ECO:0000256" key="3">
    <source>
        <dbReference type="ARBA" id="ARBA00023242"/>
    </source>
</evidence>
<dbReference type="InterPro" id="IPR056125">
    <property type="entry name" value="DUF7708"/>
</dbReference>
<dbReference type="Gene3D" id="1.25.40.20">
    <property type="entry name" value="Ankyrin repeat-containing domain"/>
    <property type="match status" value="3"/>
</dbReference>
<feature type="compositionally biased region" description="Basic and acidic residues" evidence="5">
    <location>
        <begin position="676"/>
        <end position="697"/>
    </location>
</feature>
<evidence type="ECO:0000256" key="1">
    <source>
        <dbReference type="ARBA" id="ARBA00022737"/>
    </source>
</evidence>
<dbReference type="Gene3D" id="3.40.50.300">
    <property type="entry name" value="P-loop containing nucleotide triphosphate hydrolases"/>
    <property type="match status" value="1"/>
</dbReference>
<feature type="domain" description="B30.2/SPRY" evidence="6">
    <location>
        <begin position="1267"/>
        <end position="1466"/>
    </location>
</feature>
<dbReference type="SUPFAM" id="SSF52540">
    <property type="entry name" value="P-loop containing nucleoside triphosphate hydrolases"/>
    <property type="match status" value="1"/>
</dbReference>
<dbReference type="OrthoDB" id="341259at2759"/>
<dbReference type="Pfam" id="PF12796">
    <property type="entry name" value="Ank_2"/>
    <property type="match status" value="2"/>
</dbReference>
<dbReference type="PROSITE" id="PS50088">
    <property type="entry name" value="ANK_REPEAT"/>
    <property type="match status" value="5"/>
</dbReference>
<dbReference type="PANTHER" id="PTHR24198">
    <property type="entry name" value="ANKYRIN REPEAT AND PROTEIN KINASE DOMAIN-CONTAINING PROTEIN"/>
    <property type="match status" value="1"/>
</dbReference>
<dbReference type="InterPro" id="IPR056884">
    <property type="entry name" value="NPHP3-like_N"/>
</dbReference>
<dbReference type="InterPro" id="IPR007219">
    <property type="entry name" value="XnlR_reg_dom"/>
</dbReference>
<keyword evidence="8" id="KW-1185">Reference proteome</keyword>
<evidence type="ECO:0000313" key="7">
    <source>
        <dbReference type="EMBL" id="KAF2966493.1"/>
    </source>
</evidence>
<dbReference type="InterPro" id="IPR001870">
    <property type="entry name" value="B30.2/SPRY"/>
</dbReference>
<dbReference type="Pfam" id="PF04082">
    <property type="entry name" value="Fungal_trans"/>
    <property type="match status" value="1"/>
</dbReference>
<dbReference type="Proteomes" id="UP000481858">
    <property type="component" value="Unassembled WGS sequence"/>
</dbReference>
<dbReference type="EMBL" id="WUBL01000088">
    <property type="protein sequence ID" value="KAF2966493.1"/>
    <property type="molecule type" value="Genomic_DNA"/>
</dbReference>
<keyword evidence="2 4" id="KW-0040">ANK repeat</keyword>
<dbReference type="InterPro" id="IPR044736">
    <property type="entry name" value="Gid1/RanBPM/SPLA_SPRY"/>
</dbReference>
<evidence type="ECO:0000259" key="6">
    <source>
        <dbReference type="PROSITE" id="PS50188"/>
    </source>
</evidence>
<feature type="repeat" description="ANK" evidence="4">
    <location>
        <begin position="831"/>
        <end position="864"/>
    </location>
</feature>
<dbReference type="InterPro" id="IPR013320">
    <property type="entry name" value="ConA-like_dom_sf"/>
</dbReference>
<gene>
    <name evidence="7" type="ORF">GQX73_g7098</name>
</gene>
<evidence type="ECO:0000256" key="4">
    <source>
        <dbReference type="PROSITE-ProRule" id="PRU00023"/>
    </source>
</evidence>
<feature type="repeat" description="ANK" evidence="4">
    <location>
        <begin position="1041"/>
        <end position="1073"/>
    </location>
</feature>
<sequence length="2014" mass="226615">MISRLYNEALEAFKTQMLQELKPGKEHELLENFLATREAPQRAADEARALKSQTDRKWSDRKIGKVTVPAHWIDKIMENIQNFISIGNTVMEGAPESAGLAWLAVRLTLSAIQGNYELYTLFGTGLTDITEIMVLIPHYDQLYDDDSRKLQKGDSLVGMLFNNITEAYIAVLRFSFEIKRHISASPLKRATHVVADFFGSSKLKFQDLLDKIKTRKSRVLEYSMATYQDKSLKFNERQEADMELLKNTLEDMQNFHDSEKKYREEFIAEIHAMKQTIETSTKPKTPWDFAVVNFEKTKKRLNPEDNIQELLAAALDKRFVGTCQWVLEDKDFLKWYQAQSNELLYVTGGKGTGKSTLLGFIVEHLCDNMEKDNTIPIYFSCEATTKAKTICNTLLYQIYSHAKNEDNNAPLLEACNAVFSHSKSADFTKARGNDAGAKARGGVANIIGNDDALIDFSVAMPKLSTQLKRSVVAIIDGVDSLPAEEQKYLIDQIQAVLTVAHEGEPSGVHIKILVGCRVPLRSAYSELNLESYNHDDMRIPLSAALKSLQGIPSEDLEKATDTILKKAGPSFSYVIEIGIPFIRQPFQGPLDKRLNLLPEPKEMSSTYSEAIENMEQNYLDLLRVAVTWCLLAPEGELTVEVVMDVFRGIYQSQDLGNEVQIEHVNASATEGTTDVSENRNDTDDVKVGNHEPSKEEDGANDDASSDESMDEEDYEQEASESGNEEDQDPIPEYSPRHEINFWPYHLHEAENRWSEEDREGNEKWSEIFTQLDRLCENTIVFNAWQKIYNYREMNDFFKSPKNPLHVASFLSLTSWAKRLLDRGQDPNELSGSFNALQAATMRSSTPNMLRLLLERGGDINSESELVRPAFYSCLSQKPGVETIKLMLEHGADPLIRDKFAGWTALHYFAQVGEDPEALKLLLNHPSIRTDGEYINSKTRDKDTPLHILLRRSEVPTELLTAFLDNGANVNEDDNFSMRPLQLASIWGELECLQILLRNTTLINDDDNYGNTALHFAALCGYAKCVDLLIEKGADPNRVNKPGRTPVHQAAWSAEKDCVQHLLQHGADLNPADTHNRTPLFYACQASSQETAVLILETLLERKVPISEINKITKGLRTPLRQAASAGFDKVVQILIAGAKADSDTAALHLDQRDTRHGMTPLHRASWNGHNECVRALLQAGVDFKIPVKDQEGRTALVLACEKWALSHQGAYEDVIFQLIEKDPLAAKGDAELLSLCAAHGSLRIIQQLREIGADFSVRDRYGWTPLELARQFQRDKVERILKQQTAWKGLLPSRWERRNLKDTISEDGLNITHANWSRLCVTTDRPIPAGLDNFYFEITPEPLNTRVVLKYSEVAIGFCTLRGGAIEFPGWPPRDQVNPAASWGYHGDNGGFYCSTREGFVDSSLRYGIGDTVGCGVNLTTGKVWFTKNGELLKYSFQDAHGRLFPVVGLRQPIRFSTNFVGPFKWNGDAENDQRSADAPEAFNVLSQMQSKPYSVVDGVQLEANSAMLEAASARRRAKSRGAKLLQEPMPGLRGSIPAKDICDQAIDGYLRTFEPMFRVLHVPSFMREYDRYWTQTELVQNGFLMKLTMVLTIGAIFLTDRSVANDIKRTARNWVYTVQWWLTGPTERDAMSIDGVQVFCLLLLARQASALGGTASIMTEALSKLSFTIGLHIDPRFHTSATPFESELRRRLWLTVLELTTITSLNSTLPLLLYAGDYEVPLPSNIADSKLGKPDKSETSREPCIKHEELDCSLQIMLAKSLRLRMQIVRELNDQSREASHEKATSLSNNLQTHCRELAAYFQPSGQDTPLARGFHEKFLDTYFRRLILFLHRPFAQQARREARYLVSRKTCLDSSLIMASHTEAMDLPGGALDDFSCCCISGSGMFKGALGQDVILGVSLEIVTQLEEEGLDDSRRACARMDPLALLARSYRKPLMQYLRHVREQWKQVILLGRPSLKQYLFGSCILAQIEAMEAGRDVKPAILETIRRCLRECTGFLRESPAYGSAGGCHV</sequence>
<dbReference type="InterPro" id="IPR027417">
    <property type="entry name" value="P-loop_NTPase"/>
</dbReference>
<keyword evidence="3" id="KW-0539">Nucleus</keyword>
<evidence type="ECO:0000256" key="5">
    <source>
        <dbReference type="SAM" id="MobiDB-lite"/>
    </source>
</evidence>
<feature type="compositionally biased region" description="Acidic residues" evidence="5">
    <location>
        <begin position="698"/>
        <end position="729"/>
    </location>
</feature>
<dbReference type="SMART" id="SM00449">
    <property type="entry name" value="SPRY"/>
    <property type="match status" value="1"/>
</dbReference>
<comment type="caution">
    <text evidence="7">The sequence shown here is derived from an EMBL/GenBank/DDBJ whole genome shotgun (WGS) entry which is preliminary data.</text>
</comment>
<dbReference type="PROSITE" id="PS50188">
    <property type="entry name" value="B302_SPRY"/>
    <property type="match status" value="1"/>
</dbReference>
<dbReference type="Pfam" id="PF24809">
    <property type="entry name" value="DUF7708"/>
    <property type="match status" value="1"/>
</dbReference>
<protein>
    <recommendedName>
        <fullName evidence="6">B30.2/SPRY domain-containing protein</fullName>
    </recommendedName>
</protein>
<feature type="repeat" description="ANK" evidence="4">
    <location>
        <begin position="940"/>
        <end position="974"/>
    </location>
</feature>
<dbReference type="InParanoid" id="A0A7C8MQV1"/>
<reference evidence="7 8" key="1">
    <citation type="submission" date="2019-12" db="EMBL/GenBank/DDBJ databases">
        <title>Draft genome sequence of the ascomycete Xylaria multiplex DSM 110363.</title>
        <authorList>
            <person name="Buettner E."/>
            <person name="Kellner H."/>
        </authorList>
    </citation>
    <scope>NUCLEOTIDE SEQUENCE [LARGE SCALE GENOMIC DNA]</scope>
    <source>
        <strain evidence="7 8">DSM 110363</strain>
    </source>
</reference>
<feature type="repeat" description="ANK" evidence="4">
    <location>
        <begin position="1156"/>
        <end position="1188"/>
    </location>
</feature>
<evidence type="ECO:0000256" key="2">
    <source>
        <dbReference type="ARBA" id="ARBA00023043"/>
    </source>
</evidence>
<dbReference type="CDD" id="cd12885">
    <property type="entry name" value="SPRY_RanBP_like"/>
    <property type="match status" value="1"/>
</dbReference>
<dbReference type="Pfam" id="PF24883">
    <property type="entry name" value="NPHP3_N"/>
    <property type="match status" value="1"/>
</dbReference>
<dbReference type="SUPFAM" id="SSF49899">
    <property type="entry name" value="Concanavalin A-like lectins/glucanases"/>
    <property type="match status" value="1"/>
</dbReference>
<keyword evidence="1" id="KW-0677">Repeat</keyword>
<dbReference type="Pfam" id="PF00622">
    <property type="entry name" value="SPRY"/>
    <property type="match status" value="1"/>
</dbReference>
<feature type="region of interest" description="Disordered" evidence="5">
    <location>
        <begin position="667"/>
        <end position="736"/>
    </location>
</feature>
<evidence type="ECO:0000313" key="8">
    <source>
        <dbReference type="Proteomes" id="UP000481858"/>
    </source>
</evidence>
<feature type="repeat" description="ANK" evidence="4">
    <location>
        <begin position="1008"/>
        <end position="1040"/>
    </location>
</feature>
<dbReference type="InterPro" id="IPR043136">
    <property type="entry name" value="B30.2/SPRY_sf"/>
</dbReference>